<evidence type="ECO:0000313" key="1">
    <source>
        <dbReference type="EMBL" id="KAJ4434781.1"/>
    </source>
</evidence>
<reference evidence="1 2" key="1">
    <citation type="journal article" date="2022" name="Allergy">
        <title>Genome assembly and annotation of Periplaneta americana reveal a comprehensive cockroach allergen profile.</title>
        <authorList>
            <person name="Wang L."/>
            <person name="Xiong Q."/>
            <person name="Saelim N."/>
            <person name="Wang L."/>
            <person name="Nong W."/>
            <person name="Wan A.T."/>
            <person name="Shi M."/>
            <person name="Liu X."/>
            <person name="Cao Q."/>
            <person name="Hui J.H.L."/>
            <person name="Sookrung N."/>
            <person name="Leung T.F."/>
            <person name="Tungtrongchitr A."/>
            <person name="Tsui S.K.W."/>
        </authorList>
    </citation>
    <scope>NUCLEOTIDE SEQUENCE [LARGE SCALE GENOMIC DNA]</scope>
    <source>
        <strain evidence="1">PWHHKU_190912</strain>
    </source>
</reference>
<dbReference type="EMBL" id="JAJSOF020000025">
    <property type="protein sequence ID" value="KAJ4434781.1"/>
    <property type="molecule type" value="Genomic_DNA"/>
</dbReference>
<proteinExistence type="predicted"/>
<accession>A0ABQ8SM30</accession>
<dbReference type="Proteomes" id="UP001148838">
    <property type="component" value="Unassembled WGS sequence"/>
</dbReference>
<comment type="caution">
    <text evidence="1">The sequence shown here is derived from an EMBL/GenBank/DDBJ whole genome shotgun (WGS) entry which is preliminary data.</text>
</comment>
<sequence>MSEVKLGEEAGRINMRCALQITGTLGYNYVFESALLTALIAKNVAGDIRESDAGRGREATPFLEQRLRLPAARKVAGQRRTTVSEHLVHPRVDAPLAEWLKQPFSTCAANDPLMCDEKMKVLRLS</sequence>
<protein>
    <submittedName>
        <fullName evidence="1">Uncharacterized protein</fullName>
    </submittedName>
</protein>
<keyword evidence="2" id="KW-1185">Reference proteome</keyword>
<name>A0ABQ8SM30_PERAM</name>
<evidence type="ECO:0000313" key="2">
    <source>
        <dbReference type="Proteomes" id="UP001148838"/>
    </source>
</evidence>
<organism evidence="1 2">
    <name type="scientific">Periplaneta americana</name>
    <name type="common">American cockroach</name>
    <name type="synonym">Blatta americana</name>
    <dbReference type="NCBI Taxonomy" id="6978"/>
    <lineage>
        <taxon>Eukaryota</taxon>
        <taxon>Metazoa</taxon>
        <taxon>Ecdysozoa</taxon>
        <taxon>Arthropoda</taxon>
        <taxon>Hexapoda</taxon>
        <taxon>Insecta</taxon>
        <taxon>Pterygota</taxon>
        <taxon>Neoptera</taxon>
        <taxon>Polyneoptera</taxon>
        <taxon>Dictyoptera</taxon>
        <taxon>Blattodea</taxon>
        <taxon>Blattoidea</taxon>
        <taxon>Blattidae</taxon>
        <taxon>Blattinae</taxon>
        <taxon>Periplaneta</taxon>
    </lineage>
</organism>
<gene>
    <name evidence="1" type="ORF">ANN_23352</name>
</gene>